<organism evidence="2">
    <name type="scientific">hydrothermal vent metagenome</name>
    <dbReference type="NCBI Taxonomy" id="652676"/>
    <lineage>
        <taxon>unclassified sequences</taxon>
        <taxon>metagenomes</taxon>
        <taxon>ecological metagenomes</taxon>
    </lineage>
</organism>
<proteinExistence type="predicted"/>
<sequence>MPRIASEAFYKNAIKKHGLTPAGVCWLSYAHQQIRFEMICELLPESLRAMSIVDAGCGFGDFYTYLQDNNNLPQQYTGIDAVDTMCHIAKEKTAQEIIHADITNTQPPVSDFVICSGALNVLTPFETVQFIQNCYKTAKKGFVFNVLYGEKESQTYNYLSRKQIEAIARDLNVQNIHLREGYLDGDITVGFYKVSSNN</sequence>
<dbReference type="Gene3D" id="3.40.50.150">
    <property type="entry name" value="Vaccinia Virus protein VP39"/>
    <property type="match status" value="1"/>
</dbReference>
<evidence type="ECO:0000259" key="1">
    <source>
        <dbReference type="Pfam" id="PF13649"/>
    </source>
</evidence>
<feature type="domain" description="Methyltransferase" evidence="1">
    <location>
        <begin position="52"/>
        <end position="141"/>
    </location>
</feature>
<dbReference type="SUPFAM" id="SSF53335">
    <property type="entry name" value="S-adenosyl-L-methionine-dependent methyltransferases"/>
    <property type="match status" value="1"/>
</dbReference>
<name>A0A1W1CE22_9ZZZZ</name>
<dbReference type="AlphaFoldDB" id="A0A1W1CE22"/>
<gene>
    <name evidence="2" type="ORF">MNB_SM-6-983</name>
</gene>
<reference evidence="2" key="1">
    <citation type="submission" date="2016-10" db="EMBL/GenBank/DDBJ databases">
        <authorList>
            <person name="de Groot N.N."/>
        </authorList>
    </citation>
    <scope>NUCLEOTIDE SEQUENCE</scope>
</reference>
<dbReference type="InterPro" id="IPR041698">
    <property type="entry name" value="Methyltransf_25"/>
</dbReference>
<dbReference type="CDD" id="cd02440">
    <property type="entry name" value="AdoMet_MTases"/>
    <property type="match status" value="1"/>
</dbReference>
<dbReference type="InterPro" id="IPR029063">
    <property type="entry name" value="SAM-dependent_MTases_sf"/>
</dbReference>
<dbReference type="Pfam" id="PF13649">
    <property type="entry name" value="Methyltransf_25"/>
    <property type="match status" value="1"/>
</dbReference>
<evidence type="ECO:0000313" key="2">
    <source>
        <dbReference type="EMBL" id="SFV64110.1"/>
    </source>
</evidence>
<protein>
    <recommendedName>
        <fullName evidence="1">Methyltransferase domain-containing protein</fullName>
    </recommendedName>
</protein>
<accession>A0A1W1CE22</accession>
<dbReference type="EMBL" id="FPHK01000075">
    <property type="protein sequence ID" value="SFV64110.1"/>
    <property type="molecule type" value="Genomic_DNA"/>
</dbReference>